<feature type="region of interest" description="Disordered" evidence="1">
    <location>
        <begin position="921"/>
        <end position="1007"/>
    </location>
</feature>
<dbReference type="EMBL" id="KV454483">
    <property type="protein sequence ID" value="ODV60208.1"/>
    <property type="molecule type" value="Genomic_DNA"/>
</dbReference>
<feature type="region of interest" description="Disordered" evidence="1">
    <location>
        <begin position="820"/>
        <end position="841"/>
    </location>
</feature>
<reference evidence="3" key="1">
    <citation type="submission" date="2016-05" db="EMBL/GenBank/DDBJ databases">
        <title>Comparative genomics of biotechnologically important yeasts.</title>
        <authorList>
            <consortium name="DOE Joint Genome Institute"/>
            <person name="Riley R."/>
            <person name="Haridas S."/>
            <person name="Wolfe K.H."/>
            <person name="Lopes M.R."/>
            <person name="Hittinger C.T."/>
            <person name="Goker M."/>
            <person name="Salamov A."/>
            <person name="Wisecaver J."/>
            <person name="Long T.M."/>
            <person name="Aerts A.L."/>
            <person name="Barry K."/>
            <person name="Choi C."/>
            <person name="Clum A."/>
            <person name="Coughlan A.Y."/>
            <person name="Deshpande S."/>
            <person name="Douglass A.P."/>
            <person name="Hanson S.J."/>
            <person name="Klenk H.-P."/>
            <person name="Labutti K."/>
            <person name="Lapidus A."/>
            <person name="Lindquist E."/>
            <person name="Lipzen A."/>
            <person name="Meier-Kolthoff J.P."/>
            <person name="Ohm R.A."/>
            <person name="Otillar R.P."/>
            <person name="Pangilinan J."/>
            <person name="Peng Y."/>
            <person name="Rokas A."/>
            <person name="Rosa C.A."/>
            <person name="Scheuner C."/>
            <person name="Sibirny A.A."/>
            <person name="Slot J.C."/>
            <person name="Stielow J.B."/>
            <person name="Sun H."/>
            <person name="Kurtzman C.P."/>
            <person name="Blackwell M."/>
            <person name="Grigoriev I.V."/>
            <person name="Jeffries T.W."/>
        </authorList>
    </citation>
    <scope>NUCLEOTIDE SEQUENCE [LARGE SCALE GENOMIC DNA]</scope>
    <source>
        <strain evidence="3">DSM 1968</strain>
    </source>
</reference>
<organism evidence="2 3">
    <name type="scientific">Ascoidea rubescens DSM 1968</name>
    <dbReference type="NCBI Taxonomy" id="1344418"/>
    <lineage>
        <taxon>Eukaryota</taxon>
        <taxon>Fungi</taxon>
        <taxon>Dikarya</taxon>
        <taxon>Ascomycota</taxon>
        <taxon>Saccharomycotina</taxon>
        <taxon>Saccharomycetes</taxon>
        <taxon>Ascoideaceae</taxon>
        <taxon>Ascoidea</taxon>
    </lineage>
</organism>
<feature type="region of interest" description="Disordered" evidence="1">
    <location>
        <begin position="91"/>
        <end position="115"/>
    </location>
</feature>
<feature type="compositionally biased region" description="Basic and acidic residues" evidence="1">
    <location>
        <begin position="983"/>
        <end position="992"/>
    </location>
</feature>
<feature type="compositionally biased region" description="Low complexity" evidence="1">
    <location>
        <begin position="935"/>
        <end position="948"/>
    </location>
</feature>
<proteinExistence type="predicted"/>
<dbReference type="STRING" id="1344418.A0A1D2VET5"/>
<evidence type="ECO:0000256" key="1">
    <source>
        <dbReference type="SAM" id="MobiDB-lite"/>
    </source>
</evidence>
<evidence type="ECO:0000313" key="2">
    <source>
        <dbReference type="EMBL" id="ODV60208.1"/>
    </source>
</evidence>
<dbReference type="AlphaFoldDB" id="A0A1D2VET5"/>
<feature type="region of interest" description="Disordered" evidence="1">
    <location>
        <begin position="875"/>
        <end position="895"/>
    </location>
</feature>
<feature type="region of interest" description="Disordered" evidence="1">
    <location>
        <begin position="694"/>
        <end position="775"/>
    </location>
</feature>
<feature type="compositionally biased region" description="Polar residues" evidence="1">
    <location>
        <begin position="370"/>
        <end position="383"/>
    </location>
</feature>
<feature type="region of interest" description="Disordered" evidence="1">
    <location>
        <begin position="615"/>
        <end position="662"/>
    </location>
</feature>
<feature type="compositionally biased region" description="Polar residues" evidence="1">
    <location>
        <begin position="525"/>
        <end position="535"/>
    </location>
</feature>
<evidence type="ECO:0000313" key="3">
    <source>
        <dbReference type="Proteomes" id="UP000095038"/>
    </source>
</evidence>
<feature type="compositionally biased region" description="Basic residues" evidence="1">
    <location>
        <begin position="962"/>
        <end position="982"/>
    </location>
</feature>
<dbReference type="InParanoid" id="A0A1D2VET5"/>
<protein>
    <submittedName>
        <fullName evidence="2">Uncharacterized protein</fullName>
    </submittedName>
</protein>
<sequence length="1007" mass="112997">MGVFTFGRRHSTNQQQAYTGVNKNLIDTSLKASSNAVAAANAIGRKFSSTPASNIHNTHNLPPVSHKRYNSLPNSSLSNQIKIQSQINANPNINTAHTSPSSSTSPSTFAHNNNNNNINPQFINHHTKVHKRFSAPSSPRLSSPNDFHISRRLNSLTLSIDSELDNIQEEDLHNTSNVDTLLNANIIQNNTNNNSKIKSALIKEHQLKLPKHKVSFSDTSSELSDKDLSQIQPQYNNNQTNNNNNNNNNNGAFIKPVYKHKRTSSAQIKFNNTQNPTQNQKMIKKYVPTPTGLQLIEIPEAEYKKKIERTYSIINASRINSSNQSSRLNSLSSLSKHKKKLSISQPIINEKEQTTFFSSFSSSKHEIPSKFQNSDSQQPSTFPSHPPQIKIHSTLPSKELPSKDLIHQKVNQKEIEKEDMQKKLEEKEKENQDIHSKDIKQNIKQDIKDDIQQNIQDNIQQNNEHQTVKTKDNIEPLPSINPTSPIDSQNKKVPELAQISENQTENEKNQIENEKNQQFPKEDSQILSLNHSPKPSITLPKKEIPADAFSKTHNKMVSSSEDLSTVSRSSVMFSSSSIEENNQVPSSPIQIHISDIDEQKPQPMAQQIRSSLLNLPINNNNNNNNNNNLSSSTTNDNTSNPIPARRKSALKKSSASITSQQSSIGVLKPALNPVINPAEQAYLSLTTAENTRLNAQLSSSSKTQIKRNTSHSPSFRTTLREETSPNSIITPHNPNIHILTTLRKSEPQSSSSKLVSLRKNSVNKDKPSRIQRNPLSSQKKIALDSSFQTAEQIKPKINFSNFSQPNASTNSNNLINTSNSQKHVQMPQISTKEQEKTKRGTLITSPTAAERMTFIRSSSFEKLRPTEKNIAFKRMSLRDAQPTNQNNEYYDSYNYAGNDNYDNDFNVPNNFRSRFADSDDELDIYSNQPPRISKTPNPNSTSNNNNSSENGYHADSSPKFIKASKIKLTSKSKSRSKSKHHSKGFDKPDKQSKFKKLKKLFGGGKSK</sequence>
<dbReference type="GeneID" id="30965538"/>
<gene>
    <name evidence="2" type="ORF">ASCRUDRAFT_71236</name>
</gene>
<dbReference type="Proteomes" id="UP000095038">
    <property type="component" value="Unassembled WGS sequence"/>
</dbReference>
<feature type="compositionally biased region" description="Low complexity" evidence="1">
    <location>
        <begin position="651"/>
        <end position="662"/>
    </location>
</feature>
<feature type="compositionally biased region" description="Polar residues" evidence="1">
    <location>
        <begin position="747"/>
        <end position="760"/>
    </location>
</feature>
<feature type="region of interest" description="Disordered" evidence="1">
    <location>
        <begin position="461"/>
        <end position="540"/>
    </location>
</feature>
<accession>A0A1D2VET5</accession>
<feature type="compositionally biased region" description="Basic and acidic residues" evidence="1">
    <location>
        <begin position="505"/>
        <end position="524"/>
    </location>
</feature>
<feature type="compositionally biased region" description="Polar residues" evidence="1">
    <location>
        <begin position="821"/>
        <end position="831"/>
    </location>
</feature>
<name>A0A1D2VET5_9ASCO</name>
<feature type="compositionally biased region" description="Polar residues" evidence="1">
    <location>
        <begin position="724"/>
        <end position="733"/>
    </location>
</feature>
<feature type="region of interest" description="Disordered" evidence="1">
    <location>
        <begin position="359"/>
        <end position="404"/>
    </location>
</feature>
<feature type="compositionally biased region" description="Low complexity" evidence="1">
    <location>
        <begin position="98"/>
        <end position="115"/>
    </location>
</feature>
<dbReference type="FunCoup" id="A0A1D2VET5">
    <property type="interactions" value="73"/>
</dbReference>
<keyword evidence="3" id="KW-1185">Reference proteome</keyword>
<dbReference type="RefSeq" id="XP_020046515.1">
    <property type="nucleotide sequence ID" value="XM_020191902.1"/>
</dbReference>
<feature type="compositionally biased region" description="Low complexity" evidence="1">
    <location>
        <begin position="615"/>
        <end position="640"/>
    </location>
</feature>
<feature type="compositionally biased region" description="Polar residues" evidence="1">
    <location>
        <begin position="694"/>
        <end position="703"/>
    </location>
</feature>
<dbReference type="OrthoDB" id="4085524at2759"/>